<dbReference type="Gene3D" id="1.25.40.10">
    <property type="entry name" value="Tetratricopeptide repeat domain"/>
    <property type="match status" value="2"/>
</dbReference>
<dbReference type="SUPFAM" id="SSF48452">
    <property type="entry name" value="TPR-like"/>
    <property type="match status" value="1"/>
</dbReference>
<dbReference type="InterPro" id="IPR045723">
    <property type="entry name" value="DUF6077"/>
</dbReference>
<dbReference type="InterPro" id="IPR019734">
    <property type="entry name" value="TPR_rpt"/>
</dbReference>
<protein>
    <submittedName>
        <fullName evidence="6">Tetratricopeptide repeat protein</fullName>
    </submittedName>
</protein>
<keyword evidence="1" id="KW-0677">Repeat</keyword>
<evidence type="ECO:0000256" key="4">
    <source>
        <dbReference type="SAM" id="MobiDB-lite"/>
    </source>
</evidence>
<evidence type="ECO:0000256" key="5">
    <source>
        <dbReference type="SAM" id="Phobius"/>
    </source>
</evidence>
<evidence type="ECO:0000256" key="2">
    <source>
        <dbReference type="ARBA" id="ARBA00022803"/>
    </source>
</evidence>
<feature type="compositionally biased region" description="Basic and acidic residues" evidence="4">
    <location>
        <begin position="12"/>
        <end position="22"/>
    </location>
</feature>
<feature type="region of interest" description="Disordered" evidence="4">
    <location>
        <begin position="1"/>
        <end position="26"/>
    </location>
</feature>
<feature type="repeat" description="TPR" evidence="3">
    <location>
        <begin position="865"/>
        <end position="898"/>
    </location>
</feature>
<accession>A0A4R1BSC8</accession>
<feature type="compositionally biased region" description="Basic residues" evidence="4">
    <location>
        <begin position="1"/>
        <end position="11"/>
    </location>
</feature>
<proteinExistence type="predicted"/>
<feature type="transmembrane region" description="Helical" evidence="5">
    <location>
        <begin position="299"/>
        <end position="317"/>
    </location>
</feature>
<dbReference type="PANTHER" id="PTHR45586">
    <property type="entry name" value="TPR REPEAT-CONTAINING PROTEIN PA4667"/>
    <property type="match status" value="1"/>
</dbReference>
<feature type="repeat" description="TPR" evidence="3">
    <location>
        <begin position="730"/>
        <end position="763"/>
    </location>
</feature>
<feature type="repeat" description="TPR" evidence="3">
    <location>
        <begin position="831"/>
        <end position="864"/>
    </location>
</feature>
<dbReference type="EMBL" id="SKBU01000001">
    <property type="protein sequence ID" value="TCJ20680.1"/>
    <property type="molecule type" value="Genomic_DNA"/>
</dbReference>
<dbReference type="SMART" id="SM00028">
    <property type="entry name" value="TPR"/>
    <property type="match status" value="4"/>
</dbReference>
<dbReference type="Pfam" id="PF13181">
    <property type="entry name" value="TPR_8"/>
    <property type="match status" value="1"/>
</dbReference>
<organism evidence="6 7">
    <name type="scientific">Rubrobacter taiwanensis</name>
    <dbReference type="NCBI Taxonomy" id="185139"/>
    <lineage>
        <taxon>Bacteria</taxon>
        <taxon>Bacillati</taxon>
        <taxon>Actinomycetota</taxon>
        <taxon>Rubrobacteria</taxon>
        <taxon>Rubrobacterales</taxon>
        <taxon>Rubrobacteraceae</taxon>
        <taxon>Rubrobacter</taxon>
    </lineage>
</organism>
<dbReference type="PROSITE" id="PS50293">
    <property type="entry name" value="TPR_REGION"/>
    <property type="match status" value="1"/>
</dbReference>
<dbReference type="PROSITE" id="PS50005">
    <property type="entry name" value="TPR"/>
    <property type="match status" value="3"/>
</dbReference>
<reference evidence="6 7" key="1">
    <citation type="submission" date="2019-03" db="EMBL/GenBank/DDBJ databases">
        <title>Whole genome sequence of a novel Rubrobacter taiwanensis strain, isolated from Yellowstone National Park.</title>
        <authorList>
            <person name="Freed S."/>
            <person name="Ramaley R.F."/>
            <person name="Kyndt J.A."/>
        </authorList>
    </citation>
    <scope>NUCLEOTIDE SEQUENCE [LARGE SCALE GENOMIC DNA]</scope>
    <source>
        <strain evidence="6 7">Yellowstone</strain>
    </source>
</reference>
<comment type="caution">
    <text evidence="6">The sequence shown here is derived from an EMBL/GenBank/DDBJ whole genome shotgun (WGS) entry which is preliminary data.</text>
</comment>
<evidence type="ECO:0000256" key="1">
    <source>
        <dbReference type="ARBA" id="ARBA00022737"/>
    </source>
</evidence>
<feature type="transmembrane region" description="Helical" evidence="5">
    <location>
        <begin position="324"/>
        <end position="356"/>
    </location>
</feature>
<dbReference type="Pfam" id="PF13432">
    <property type="entry name" value="TPR_16"/>
    <property type="match status" value="2"/>
</dbReference>
<keyword evidence="5" id="KW-1133">Transmembrane helix</keyword>
<feature type="transmembrane region" description="Helical" evidence="5">
    <location>
        <begin position="459"/>
        <end position="480"/>
    </location>
</feature>
<name>A0A4R1BSC8_9ACTN</name>
<dbReference type="Pfam" id="PF19554">
    <property type="entry name" value="DUF6077"/>
    <property type="match status" value="1"/>
</dbReference>
<feature type="transmembrane region" description="Helical" evidence="5">
    <location>
        <begin position="30"/>
        <end position="50"/>
    </location>
</feature>
<feature type="transmembrane region" description="Helical" evidence="5">
    <location>
        <begin position="492"/>
        <end position="512"/>
    </location>
</feature>
<feature type="transmembrane region" description="Helical" evidence="5">
    <location>
        <begin position="147"/>
        <end position="166"/>
    </location>
</feature>
<dbReference type="InterPro" id="IPR011990">
    <property type="entry name" value="TPR-like_helical_dom_sf"/>
</dbReference>
<feature type="transmembrane region" description="Helical" evidence="5">
    <location>
        <begin position="368"/>
        <end position="387"/>
    </location>
</feature>
<dbReference type="Proteomes" id="UP000295244">
    <property type="component" value="Unassembled WGS sequence"/>
</dbReference>
<dbReference type="InterPro" id="IPR051012">
    <property type="entry name" value="CellSynth/LPSAsmb/PSIAsmb"/>
</dbReference>
<dbReference type="RefSeq" id="WP_132687071.1">
    <property type="nucleotide sequence ID" value="NZ_SKBU01000001.1"/>
</dbReference>
<dbReference type="AlphaFoldDB" id="A0A4R1BSC8"/>
<keyword evidence="5" id="KW-0472">Membrane</keyword>
<keyword evidence="2 3" id="KW-0802">TPR repeat</keyword>
<gene>
    <name evidence="6" type="ORF">E0L93_00160</name>
</gene>
<dbReference type="OrthoDB" id="9766710at2"/>
<feature type="transmembrane region" description="Helical" evidence="5">
    <location>
        <begin position="89"/>
        <end position="109"/>
    </location>
</feature>
<evidence type="ECO:0000313" key="6">
    <source>
        <dbReference type="EMBL" id="TCJ20680.1"/>
    </source>
</evidence>
<keyword evidence="5" id="KW-0812">Transmembrane</keyword>
<feature type="transmembrane region" description="Helical" evidence="5">
    <location>
        <begin position="56"/>
        <end position="77"/>
    </location>
</feature>
<evidence type="ECO:0000256" key="3">
    <source>
        <dbReference type="PROSITE-ProRule" id="PRU00339"/>
    </source>
</evidence>
<feature type="transmembrane region" description="Helical" evidence="5">
    <location>
        <begin position="532"/>
        <end position="555"/>
    </location>
</feature>
<evidence type="ECO:0000313" key="7">
    <source>
        <dbReference type="Proteomes" id="UP000295244"/>
    </source>
</evidence>
<feature type="transmembrane region" description="Helical" evidence="5">
    <location>
        <begin position="261"/>
        <end position="279"/>
    </location>
</feature>
<feature type="transmembrane region" description="Helical" evidence="5">
    <location>
        <begin position="234"/>
        <end position="254"/>
    </location>
</feature>
<keyword evidence="7" id="KW-1185">Reference proteome</keyword>
<dbReference type="PANTHER" id="PTHR45586:SF1">
    <property type="entry name" value="LIPOPOLYSACCHARIDE ASSEMBLY PROTEIN B"/>
    <property type="match status" value="1"/>
</dbReference>
<sequence>MHGKIKPTGRARRAERPGEPGRSRLRSPEAGLLAAALISLAVLLPLRGVFSGLPPAMFLATLTLFMFPGALASLLLLGRRLPLPAHVPVALVLSVGLFGLLGLPALVLHWNPGTYLALCAGVLASSLALAAFRVLEGRSGPPGGRLFTPDWLWVPFLAVAGLLAHLSAVRVRHANEDIWVYLAYVREFLTTDRLGFYYPYTGAEAEFSRLSINGWLLEISTLAWVSGIDPVDLMLTYLSPAMIVAALLAVYALARTILGSETGALLAGTLTGLFFLIYLKSSLFTPGGEFIARIAEDKYVARFLFLPVALALGILFLRERTLLMLALFTFVCWSVVAVHPMGIMFIGIAVGGFALVHLVTNPREWAPTVHLGTAVLSIGFPPAFYLLMTGNPLMRRLDTANPAVREQLLETWQRQDRLIETGAGTYIADPSLFTNPVILAAYAVGVPFLLWRSEGAAKWLLGTMLLSPALIYVPPVATLIGDRIGPWLLFRLAWPAYLAALVTLGWVCYELLRFARSRAERHRGLRELSPFVPLIFATVAAAAAAPSAAAGIGTLDRPENLAQDQTSCADPAFRWMQGVIDTPSLVLAPEAESGCLAAYSGEANVVSFRSRLDDDGLQDAREQVPANARFVREFYGSGVMDERALRFMQNQKVRYVLLPVNSELGTQLEHLPGFTKLEAPGDRYRLYEVNPGELQATPAVRGNTLLRAGETERAVELYNRALAGGEDERFLALVGLGRAHLQNNDFARAATSFEQALEISEDPDVRSLLSQAYLNQADLRRAAAELERAVELEPRRVKHRLQLASILIFIRETGAAIEQHRAVLGLYPEVPLYRVALGSALNQAGQYAAADAEFERALSQNPLSAELYTRVAEAQRHAGRPEEAREAYERALELNPEYGPARKGLEGLERS</sequence>
<feature type="transmembrane region" description="Helical" evidence="5">
    <location>
        <begin position="115"/>
        <end position="135"/>
    </location>
</feature>